<name>A0A0E9VAP7_ANGAN</name>
<dbReference type="EMBL" id="GBXM01034329">
    <property type="protein sequence ID" value="JAH74248.1"/>
    <property type="molecule type" value="Transcribed_RNA"/>
</dbReference>
<organism evidence="1">
    <name type="scientific">Anguilla anguilla</name>
    <name type="common">European freshwater eel</name>
    <name type="synonym">Muraena anguilla</name>
    <dbReference type="NCBI Taxonomy" id="7936"/>
    <lineage>
        <taxon>Eukaryota</taxon>
        <taxon>Metazoa</taxon>
        <taxon>Chordata</taxon>
        <taxon>Craniata</taxon>
        <taxon>Vertebrata</taxon>
        <taxon>Euteleostomi</taxon>
        <taxon>Actinopterygii</taxon>
        <taxon>Neopterygii</taxon>
        <taxon>Teleostei</taxon>
        <taxon>Anguilliformes</taxon>
        <taxon>Anguillidae</taxon>
        <taxon>Anguilla</taxon>
    </lineage>
</organism>
<reference evidence="1" key="1">
    <citation type="submission" date="2014-11" db="EMBL/GenBank/DDBJ databases">
        <authorList>
            <person name="Amaro Gonzalez C."/>
        </authorList>
    </citation>
    <scope>NUCLEOTIDE SEQUENCE</scope>
</reference>
<protein>
    <submittedName>
        <fullName evidence="1">Uncharacterized protein</fullName>
    </submittedName>
</protein>
<reference evidence="1" key="2">
    <citation type="journal article" date="2015" name="Fish Shellfish Immunol.">
        <title>Early steps in the European eel (Anguilla anguilla)-Vibrio vulnificus interaction in the gills: Role of the RtxA13 toxin.</title>
        <authorList>
            <person name="Callol A."/>
            <person name="Pajuelo D."/>
            <person name="Ebbesson L."/>
            <person name="Teles M."/>
            <person name="MacKenzie S."/>
            <person name="Amaro C."/>
        </authorList>
    </citation>
    <scope>NUCLEOTIDE SEQUENCE</scope>
</reference>
<accession>A0A0E9VAP7</accession>
<dbReference type="AlphaFoldDB" id="A0A0E9VAP7"/>
<proteinExistence type="predicted"/>
<evidence type="ECO:0000313" key="1">
    <source>
        <dbReference type="EMBL" id="JAH74248.1"/>
    </source>
</evidence>
<sequence>MNVKGKDLPFVSFQQNHDVTLHPKGGAPVEIQSILKPEKCSDNGEKDFCTGLLITLLHIHAIEIIRNFMNRSTYGIFEMLSCT</sequence>